<feature type="region of interest" description="Disordered" evidence="1">
    <location>
        <begin position="1"/>
        <end position="52"/>
    </location>
</feature>
<proteinExistence type="predicted"/>
<protein>
    <submittedName>
        <fullName evidence="2">Uncharacterized protein</fullName>
    </submittedName>
</protein>
<evidence type="ECO:0000256" key="1">
    <source>
        <dbReference type="SAM" id="MobiDB-lite"/>
    </source>
</evidence>
<keyword evidence="3" id="KW-1185">Reference proteome</keyword>
<evidence type="ECO:0000313" key="3">
    <source>
        <dbReference type="Proteomes" id="UP000322234"/>
    </source>
</evidence>
<accession>A0A6B0QUT5</accession>
<name>A0A6B0QUT5_9CETA</name>
<dbReference type="Proteomes" id="UP000322234">
    <property type="component" value="Unassembled WGS sequence"/>
</dbReference>
<dbReference type="AlphaFoldDB" id="A0A6B0QUT5"/>
<reference evidence="2" key="1">
    <citation type="submission" date="2019-10" db="EMBL/GenBank/DDBJ databases">
        <title>The sequence and de novo assembly of the wild yak genome.</title>
        <authorList>
            <person name="Liu Y."/>
        </authorList>
    </citation>
    <scope>NUCLEOTIDE SEQUENCE [LARGE SCALE GENOMIC DNA]</scope>
    <source>
        <strain evidence="2">WY2019</strain>
    </source>
</reference>
<comment type="caution">
    <text evidence="2">The sequence shown here is derived from an EMBL/GenBank/DDBJ whole genome shotgun (WGS) entry which is preliminary data.</text>
</comment>
<organism evidence="2 3">
    <name type="scientific">Bos mutus</name>
    <name type="common">wild yak</name>
    <dbReference type="NCBI Taxonomy" id="72004"/>
    <lineage>
        <taxon>Eukaryota</taxon>
        <taxon>Metazoa</taxon>
        <taxon>Chordata</taxon>
        <taxon>Craniata</taxon>
        <taxon>Vertebrata</taxon>
        <taxon>Euteleostomi</taxon>
        <taxon>Mammalia</taxon>
        <taxon>Eutheria</taxon>
        <taxon>Laurasiatheria</taxon>
        <taxon>Artiodactyla</taxon>
        <taxon>Ruminantia</taxon>
        <taxon>Pecora</taxon>
        <taxon>Bovidae</taxon>
        <taxon>Bovinae</taxon>
        <taxon>Bos</taxon>
    </lineage>
</organism>
<evidence type="ECO:0000313" key="2">
    <source>
        <dbReference type="EMBL" id="MXQ81569.1"/>
    </source>
</evidence>
<dbReference type="EMBL" id="VBQZ03000008">
    <property type="protein sequence ID" value="MXQ81569.1"/>
    <property type="molecule type" value="Genomic_DNA"/>
</dbReference>
<gene>
    <name evidence="2" type="ORF">E5288_WYG011863</name>
</gene>
<sequence length="130" mass="14774">MPLLQRLRNQKGRVHGLSGEPERGGQQQALPAAASRRQRKPPTPRPFTVAQFSTFPPKAPIFHLEKRLITEDQYMRSSESGKELSAFLKKDRDSILLQPKTDNRLVMLEHPYQPWSEHVGPGRVSPSINV</sequence>